<dbReference type="OrthoDB" id="18529at2759"/>
<evidence type="ECO:0000256" key="1">
    <source>
        <dbReference type="SAM" id="MobiDB-lite"/>
    </source>
</evidence>
<keyword evidence="4" id="KW-1185">Reference proteome</keyword>
<evidence type="ECO:0000313" key="3">
    <source>
        <dbReference type="EMBL" id="PFH50616.1"/>
    </source>
</evidence>
<sequence length="222" mass="25201">MSASSAAFQAVKNFRLHEFNSLKKHILKFGPISPSQNAEAAAIRLPNPFVPRKNPKTGRWVEAKYSLRRQAELVKKAKAAGLLHLLPTGPKNPPFSVPSSIQTNVSQLSAEDSATSSQRSVDKEAEEGSTLQEVWALPIDWEGSPEPKPVPGAISGTRLYAGKKRMFKGHKWERVQKKREARKRILLRDMDRRVYNYKNYYKRRRPHPLKPPRTSKAPKIPF</sequence>
<proteinExistence type="predicted"/>
<dbReference type="InterPro" id="IPR037507">
    <property type="entry name" value="Ribosomal_mL59"/>
</dbReference>
<feature type="domain" description="Large ribosomal subunit protein mL59" evidence="2">
    <location>
        <begin position="11"/>
        <end position="199"/>
    </location>
</feature>
<evidence type="ECO:0000313" key="4">
    <source>
        <dbReference type="Proteomes" id="UP000242287"/>
    </source>
</evidence>
<dbReference type="STRING" id="703135.A0A2A9NS75"/>
<feature type="region of interest" description="Disordered" evidence="1">
    <location>
        <begin position="201"/>
        <end position="222"/>
    </location>
</feature>
<dbReference type="PANTHER" id="PTHR28041">
    <property type="entry name" value="54S RIBOSOMAL PROTEIN L25, MITOCHONDRIAL"/>
    <property type="match status" value="1"/>
</dbReference>
<dbReference type="InterPro" id="IPR040922">
    <property type="entry name" value="Ribosomal_mL59_dom"/>
</dbReference>
<dbReference type="EMBL" id="KZ302000">
    <property type="protein sequence ID" value="PFH50616.1"/>
    <property type="molecule type" value="Genomic_DNA"/>
</dbReference>
<dbReference type="AlphaFoldDB" id="A0A2A9NS75"/>
<reference evidence="3 4" key="1">
    <citation type="submission" date="2014-02" db="EMBL/GenBank/DDBJ databases">
        <title>Transposable element dynamics among asymbiotic and ectomycorrhizal Amanita fungi.</title>
        <authorList>
            <consortium name="DOE Joint Genome Institute"/>
            <person name="Hess J."/>
            <person name="Skrede I."/>
            <person name="Wolfe B."/>
            <person name="LaButti K."/>
            <person name="Ohm R.A."/>
            <person name="Grigoriev I.V."/>
            <person name="Pringle A."/>
        </authorList>
    </citation>
    <scope>NUCLEOTIDE SEQUENCE [LARGE SCALE GENOMIC DNA]</scope>
    <source>
        <strain evidence="3 4">SKay4041</strain>
    </source>
</reference>
<name>A0A2A9NS75_9AGAR</name>
<dbReference type="Pfam" id="PF18126">
    <property type="entry name" value="Mitoc_mL59"/>
    <property type="match status" value="1"/>
</dbReference>
<dbReference type="GO" id="GO:0003735">
    <property type="term" value="F:structural constituent of ribosome"/>
    <property type="evidence" value="ECO:0007669"/>
    <property type="project" value="InterPro"/>
</dbReference>
<gene>
    <name evidence="3" type="ORF">AMATHDRAFT_60720</name>
</gene>
<protein>
    <recommendedName>
        <fullName evidence="2">Large ribosomal subunit protein mL59 domain-containing protein</fullName>
    </recommendedName>
</protein>
<accession>A0A2A9NS75</accession>
<dbReference type="PANTHER" id="PTHR28041:SF1">
    <property type="entry name" value="LARGE RIBOSOMAL SUBUNIT PROTEIN ML59"/>
    <property type="match status" value="1"/>
</dbReference>
<feature type="compositionally biased region" description="Basic residues" evidence="1">
    <location>
        <begin position="201"/>
        <end position="210"/>
    </location>
</feature>
<dbReference type="Proteomes" id="UP000242287">
    <property type="component" value="Unassembled WGS sequence"/>
</dbReference>
<organism evidence="3 4">
    <name type="scientific">Amanita thiersii Skay4041</name>
    <dbReference type="NCBI Taxonomy" id="703135"/>
    <lineage>
        <taxon>Eukaryota</taxon>
        <taxon>Fungi</taxon>
        <taxon>Dikarya</taxon>
        <taxon>Basidiomycota</taxon>
        <taxon>Agaricomycotina</taxon>
        <taxon>Agaricomycetes</taxon>
        <taxon>Agaricomycetidae</taxon>
        <taxon>Agaricales</taxon>
        <taxon>Pluteineae</taxon>
        <taxon>Amanitaceae</taxon>
        <taxon>Amanita</taxon>
    </lineage>
</organism>
<dbReference type="GO" id="GO:0005762">
    <property type="term" value="C:mitochondrial large ribosomal subunit"/>
    <property type="evidence" value="ECO:0007669"/>
    <property type="project" value="InterPro"/>
</dbReference>
<evidence type="ECO:0000259" key="2">
    <source>
        <dbReference type="Pfam" id="PF18126"/>
    </source>
</evidence>